<protein>
    <submittedName>
        <fullName evidence="1">Uncharacterized protein</fullName>
    </submittedName>
</protein>
<evidence type="ECO:0000313" key="2">
    <source>
        <dbReference type="Proteomes" id="UP000826651"/>
    </source>
</evidence>
<dbReference type="EMBL" id="JAGSHT010000004">
    <property type="protein sequence ID" value="MBZ2195414.1"/>
    <property type="molecule type" value="Genomic_DNA"/>
</dbReference>
<dbReference type="Pfam" id="PF21790">
    <property type="entry name" value="OGG"/>
    <property type="match status" value="1"/>
</dbReference>
<comment type="caution">
    <text evidence="1">The sequence shown here is derived from an EMBL/GenBank/DDBJ whole genome shotgun (WGS) entry which is preliminary data.</text>
</comment>
<evidence type="ECO:0000313" key="1">
    <source>
        <dbReference type="EMBL" id="MBZ2195414.1"/>
    </source>
</evidence>
<accession>A0ABS7S731</accession>
<reference evidence="1 2" key="1">
    <citation type="submission" date="2021-04" db="EMBL/GenBank/DDBJ databases">
        <title>Ruania sp. nov., isolated from sandy soil of mangrove forest.</title>
        <authorList>
            <person name="Ge X."/>
            <person name="Huang R."/>
            <person name="Liu W."/>
        </authorList>
    </citation>
    <scope>NUCLEOTIDE SEQUENCE [LARGE SCALE GENOMIC DNA]</scope>
    <source>
        <strain evidence="1 2">N2-46</strain>
    </source>
</reference>
<dbReference type="Proteomes" id="UP000826651">
    <property type="component" value="Unassembled WGS sequence"/>
</dbReference>
<keyword evidence="2" id="KW-1185">Reference proteome</keyword>
<dbReference type="InterPro" id="IPR048868">
    <property type="entry name" value="OGG-like_put"/>
</dbReference>
<sequence>MQGDYTIILTPQEPDGVARLTRSDLFRLAQPLANDPEDDAPYLTLLWHVLSWGSGTSRRNNLDRINAFVKGDARGRNVRLLRDATRAARSGNPREAYGTLIRRGGGMIPSLGPAFFTKYLYFAGAGTVANRCLILDARVATSLHEAGWSTIPRGSYNWYTDMYAEYVDLLHRWAETITKSGIPTQADEIERALFTRQNRPGR</sequence>
<gene>
    <name evidence="1" type="ORF">KCQ71_04575</name>
</gene>
<name>A0ABS7S731_9MICO</name>
<organism evidence="1 2">
    <name type="scientific">Occultella gossypii</name>
    <dbReference type="NCBI Taxonomy" id="2800820"/>
    <lineage>
        <taxon>Bacteria</taxon>
        <taxon>Bacillati</taxon>
        <taxon>Actinomycetota</taxon>
        <taxon>Actinomycetes</taxon>
        <taxon>Micrococcales</taxon>
        <taxon>Ruaniaceae</taxon>
        <taxon>Occultella</taxon>
    </lineage>
</organism>
<proteinExistence type="predicted"/>